<evidence type="ECO:0000313" key="2">
    <source>
        <dbReference type="Proteomes" id="UP000467385"/>
    </source>
</evidence>
<organism evidence="1 2">
    <name type="scientific">Mycobacterium conspicuum</name>
    <dbReference type="NCBI Taxonomy" id="44010"/>
    <lineage>
        <taxon>Bacteria</taxon>
        <taxon>Bacillati</taxon>
        <taxon>Actinomycetota</taxon>
        <taxon>Actinomycetes</taxon>
        <taxon>Mycobacteriales</taxon>
        <taxon>Mycobacteriaceae</taxon>
        <taxon>Mycobacterium</taxon>
    </lineage>
</organism>
<gene>
    <name evidence="1" type="ORF">MCNS_09310</name>
</gene>
<protein>
    <submittedName>
        <fullName evidence="1">Uncharacterized protein</fullName>
    </submittedName>
</protein>
<keyword evidence="2" id="KW-1185">Reference proteome</keyword>
<sequence length="315" mass="35242">MATAKLGPVTVAPLRVQPAYADREAVRRTILEHAPYPMMIAGAGYSEMMQSAPLEPWFRTTWAADADPRDESIHALIHDPRFIEGAGNLFGAKVIRPQRLVVNVMGPMAAGYRHVDLPTYRGISPEIPLWFPMVMGVSGLFERWAVRVAGALTWFYDGTDGEYEYWPRGIDQPSESERGPFGNVALFGDNDLMFHQIGAIGDAARFKDQVKLTVRSEIRPVQDGWEITDGGSVVGKLPDEQVRISLLWRAITFRDEREAHAYDQHEDDLDVDTAIARFCDDLTERGIAFTPPEDPFNDPAWSSLLTQTYLASAFV</sequence>
<dbReference type="Proteomes" id="UP000467385">
    <property type="component" value="Chromosome"/>
</dbReference>
<dbReference type="OrthoDB" id="4507925at2"/>
<accession>A0A7I7Y823</accession>
<name>A0A7I7Y823_9MYCO</name>
<evidence type="ECO:0000313" key="1">
    <source>
        <dbReference type="EMBL" id="BBZ37868.1"/>
    </source>
</evidence>
<proteinExistence type="predicted"/>
<dbReference type="RefSeq" id="WP_139825057.1">
    <property type="nucleotide sequence ID" value="NZ_AP022613.1"/>
</dbReference>
<reference evidence="1 2" key="1">
    <citation type="journal article" date="2019" name="Emerg. Microbes Infect.">
        <title>Comprehensive subspecies identification of 175 nontuberculous mycobacteria species based on 7547 genomic profiles.</title>
        <authorList>
            <person name="Matsumoto Y."/>
            <person name="Kinjo T."/>
            <person name="Motooka D."/>
            <person name="Nabeya D."/>
            <person name="Jung N."/>
            <person name="Uechi K."/>
            <person name="Horii T."/>
            <person name="Iida T."/>
            <person name="Fujita J."/>
            <person name="Nakamura S."/>
        </authorList>
    </citation>
    <scope>NUCLEOTIDE SEQUENCE [LARGE SCALE GENOMIC DNA]</scope>
    <source>
        <strain evidence="1 2">JCM 14738</strain>
    </source>
</reference>
<dbReference type="AlphaFoldDB" id="A0A7I7Y823"/>
<dbReference type="EMBL" id="AP022613">
    <property type="protein sequence ID" value="BBZ37868.1"/>
    <property type="molecule type" value="Genomic_DNA"/>
</dbReference>